<evidence type="ECO:0000313" key="3">
    <source>
        <dbReference type="EMBL" id="RBP43625.1"/>
    </source>
</evidence>
<sequence>MESMNPTLLVQSGSSPTPGSKISAERMVDPVSVPPPSESAKRAPRPSLPSLKTRWVWQTSAKRSDPGTVSAGPTPLSSDGVWRKVVEAPESPEGPAVPPPASECVQHKAIGVPDKPDVLASIPTLSLGSTQQSKSKASTKKGRRVLEVAPNGNDLAIILVSLGFFLSAVLFAIFRVVAASHQ</sequence>
<name>A0A366HNS1_9BACT</name>
<dbReference type="Proteomes" id="UP000253426">
    <property type="component" value="Unassembled WGS sequence"/>
</dbReference>
<feature type="compositionally biased region" description="Polar residues" evidence="1">
    <location>
        <begin position="1"/>
        <end position="20"/>
    </location>
</feature>
<gene>
    <name evidence="3" type="ORF">DES53_10523</name>
</gene>
<keyword evidence="2" id="KW-0812">Transmembrane</keyword>
<feature type="transmembrane region" description="Helical" evidence="2">
    <location>
        <begin position="155"/>
        <end position="178"/>
    </location>
</feature>
<proteinExistence type="predicted"/>
<protein>
    <submittedName>
        <fullName evidence="3">Uncharacterized protein</fullName>
    </submittedName>
</protein>
<organism evidence="3 4">
    <name type="scientific">Roseimicrobium gellanilyticum</name>
    <dbReference type="NCBI Taxonomy" id="748857"/>
    <lineage>
        <taxon>Bacteria</taxon>
        <taxon>Pseudomonadati</taxon>
        <taxon>Verrucomicrobiota</taxon>
        <taxon>Verrucomicrobiia</taxon>
        <taxon>Verrucomicrobiales</taxon>
        <taxon>Verrucomicrobiaceae</taxon>
        <taxon>Roseimicrobium</taxon>
    </lineage>
</organism>
<accession>A0A366HNS1</accession>
<evidence type="ECO:0000256" key="2">
    <source>
        <dbReference type="SAM" id="Phobius"/>
    </source>
</evidence>
<dbReference type="EMBL" id="QNRR01000005">
    <property type="protein sequence ID" value="RBP43625.1"/>
    <property type="molecule type" value="Genomic_DNA"/>
</dbReference>
<evidence type="ECO:0000313" key="4">
    <source>
        <dbReference type="Proteomes" id="UP000253426"/>
    </source>
</evidence>
<evidence type="ECO:0000256" key="1">
    <source>
        <dbReference type="SAM" id="MobiDB-lite"/>
    </source>
</evidence>
<dbReference type="AlphaFoldDB" id="A0A366HNS1"/>
<keyword evidence="2" id="KW-0472">Membrane</keyword>
<reference evidence="3 4" key="1">
    <citation type="submission" date="2018-06" db="EMBL/GenBank/DDBJ databases">
        <title>Genomic Encyclopedia of Type Strains, Phase IV (KMG-IV): sequencing the most valuable type-strain genomes for metagenomic binning, comparative biology and taxonomic classification.</title>
        <authorList>
            <person name="Goeker M."/>
        </authorList>
    </citation>
    <scope>NUCLEOTIDE SEQUENCE [LARGE SCALE GENOMIC DNA]</scope>
    <source>
        <strain evidence="3 4">DSM 25532</strain>
    </source>
</reference>
<comment type="caution">
    <text evidence="3">The sequence shown here is derived from an EMBL/GenBank/DDBJ whole genome shotgun (WGS) entry which is preliminary data.</text>
</comment>
<keyword evidence="2" id="KW-1133">Transmembrane helix</keyword>
<keyword evidence="4" id="KW-1185">Reference proteome</keyword>
<feature type="region of interest" description="Disordered" evidence="1">
    <location>
        <begin position="1"/>
        <end position="81"/>
    </location>
</feature>